<dbReference type="PRINTS" id="PR00412">
    <property type="entry name" value="EPOXHYDRLASE"/>
</dbReference>
<dbReference type="InterPro" id="IPR029058">
    <property type="entry name" value="AB_hydrolase_fold"/>
</dbReference>
<keyword evidence="2" id="KW-0012">Acyltransferase</keyword>
<evidence type="ECO:0000313" key="3">
    <source>
        <dbReference type="Proteomes" id="UP000252008"/>
    </source>
</evidence>
<dbReference type="AlphaFoldDB" id="A0A375YJI9"/>
<dbReference type="RefSeq" id="WP_083141614.1">
    <property type="nucleotide sequence ID" value="NZ_MVID01000001.1"/>
</dbReference>
<dbReference type="Pfam" id="PF00561">
    <property type="entry name" value="Abhydrolase_1"/>
    <property type="match status" value="1"/>
</dbReference>
<sequence>MTRSTVQLPWGEVSYLTWGGAADPAVVLLHGGGVDSASLSWGELGPRLAAGGYRVIAPDHPGYGHTRPAPWPSTQERLVAYVGEFVDALDLDRYAVGGLSLGGGLTIGHVLDHPEKVTGAMLLASYGVMSRLSDGPLSALRQAVTAAMLRGGLLGAATRWSGRSRTLMTRLMPALIHDPARRPPELVDEILAAARAEHAFDAWEQWQRDQVGFGGLRTDYRSRLTSFPRPALIVHGDRDTSVPLAAARDAAGRIPDARLEVVAGAAHWVQRDRPDVVMAVMREFLGGLTAGA</sequence>
<feature type="domain" description="AB hydrolase-1" evidence="1">
    <location>
        <begin position="24"/>
        <end position="273"/>
    </location>
</feature>
<dbReference type="PRINTS" id="PR00111">
    <property type="entry name" value="ABHYDROLASE"/>
</dbReference>
<dbReference type="SUPFAM" id="SSF53474">
    <property type="entry name" value="alpha/beta-Hydrolases"/>
    <property type="match status" value="1"/>
</dbReference>
<dbReference type="PANTHER" id="PTHR43689:SF8">
    <property type="entry name" value="ALPHA_BETA-HYDROLASES SUPERFAMILY PROTEIN"/>
    <property type="match status" value="1"/>
</dbReference>
<dbReference type="EMBL" id="UEGS01000001">
    <property type="protein sequence ID" value="SRX81290.1"/>
    <property type="molecule type" value="Genomic_DNA"/>
</dbReference>
<dbReference type="Gene3D" id="3.40.50.1820">
    <property type="entry name" value="alpha/beta hydrolase"/>
    <property type="match status" value="1"/>
</dbReference>
<dbReference type="PANTHER" id="PTHR43689">
    <property type="entry name" value="HYDROLASE"/>
    <property type="match status" value="1"/>
</dbReference>
<keyword evidence="2" id="KW-0808">Transferase</keyword>
<name>A0A375YJI9_MYCPF</name>
<keyword evidence="2" id="KW-0378">Hydrolase</keyword>
<dbReference type="InterPro" id="IPR000639">
    <property type="entry name" value="Epox_hydrolase-like"/>
</dbReference>
<evidence type="ECO:0000313" key="2">
    <source>
        <dbReference type="EMBL" id="SRX81290.1"/>
    </source>
</evidence>
<dbReference type="GO" id="GO:0016787">
    <property type="term" value="F:hydrolase activity"/>
    <property type="evidence" value="ECO:0007669"/>
    <property type="project" value="UniProtKB-KW"/>
</dbReference>
<accession>A0A375YJI9</accession>
<dbReference type="Proteomes" id="UP000252008">
    <property type="component" value="Unassembled WGS sequence"/>
</dbReference>
<organism evidence="2 3">
    <name type="scientific">Mycolicibacterium parafortuitum</name>
    <name type="common">Mycobacterium parafortuitum</name>
    <dbReference type="NCBI Taxonomy" id="39692"/>
    <lineage>
        <taxon>Bacteria</taxon>
        <taxon>Bacillati</taxon>
        <taxon>Actinomycetota</taxon>
        <taxon>Actinomycetes</taxon>
        <taxon>Mycobacteriales</taxon>
        <taxon>Mycobacteriaceae</taxon>
        <taxon>Mycolicibacterium</taxon>
    </lineage>
</organism>
<dbReference type="InterPro" id="IPR000073">
    <property type="entry name" value="AB_hydrolase_1"/>
</dbReference>
<protein>
    <submittedName>
        <fullName evidence="2">Hydrolase or acyltransferase of alpha/beta superfamily [Halogeometricum borinquense DSM]</fullName>
    </submittedName>
</protein>
<gene>
    <name evidence="2" type="ORF">MPP7335_03039</name>
</gene>
<evidence type="ECO:0000259" key="1">
    <source>
        <dbReference type="Pfam" id="PF00561"/>
    </source>
</evidence>
<proteinExistence type="predicted"/>
<keyword evidence="3" id="KW-1185">Reference proteome</keyword>
<reference evidence="2 3" key="1">
    <citation type="submission" date="2018-05" db="EMBL/GenBank/DDBJ databases">
        <authorList>
            <consortium name="IHU Genomes"/>
        </authorList>
    </citation>
    <scope>NUCLEOTIDE SEQUENCE [LARGE SCALE GENOMIC DNA]</scope>
    <source>
        <strain evidence="2 3">P7335</strain>
    </source>
</reference>
<dbReference type="GO" id="GO:0016746">
    <property type="term" value="F:acyltransferase activity"/>
    <property type="evidence" value="ECO:0007669"/>
    <property type="project" value="UniProtKB-KW"/>
</dbReference>
<dbReference type="STRING" id="39692.BST38_02425"/>